<protein>
    <submittedName>
        <fullName evidence="1">Uncharacterized protein</fullName>
    </submittedName>
</protein>
<dbReference type="RefSeq" id="WP_190253688.1">
    <property type="nucleotide sequence ID" value="NZ_BMPI01000035.1"/>
</dbReference>
<gene>
    <name evidence="1" type="ORF">GCM10007977_063790</name>
</gene>
<dbReference type="Proteomes" id="UP000642070">
    <property type="component" value="Unassembled WGS sequence"/>
</dbReference>
<keyword evidence="2" id="KW-1185">Reference proteome</keyword>
<evidence type="ECO:0000313" key="2">
    <source>
        <dbReference type="Proteomes" id="UP000642070"/>
    </source>
</evidence>
<dbReference type="EMBL" id="BMPI01000035">
    <property type="protein sequence ID" value="GGM53446.1"/>
    <property type="molecule type" value="Genomic_DNA"/>
</dbReference>
<sequence length="131" mass="13853">MITSPQPGRLFVGAASTPEDEMIEVGFADGGVVGDWPALPDGCTFDVDALRRGLQGATITTSISGPRLTDRIAFRLPVAGHDPAELVGRRVGSLTLDGHELVRPGLVIASATPAEDGETLWVVAERYENTR</sequence>
<reference evidence="1" key="2">
    <citation type="submission" date="2020-09" db="EMBL/GenBank/DDBJ databases">
        <authorList>
            <person name="Sun Q."/>
            <person name="Ohkuma M."/>
        </authorList>
    </citation>
    <scope>NUCLEOTIDE SEQUENCE</scope>
    <source>
        <strain evidence="1">JCM 19831</strain>
    </source>
</reference>
<evidence type="ECO:0000313" key="1">
    <source>
        <dbReference type="EMBL" id="GGM53446.1"/>
    </source>
</evidence>
<name>A0A917U2D2_9ACTN</name>
<accession>A0A917U2D2</accession>
<organism evidence="1 2">
    <name type="scientific">Dactylosporangium sucinum</name>
    <dbReference type="NCBI Taxonomy" id="1424081"/>
    <lineage>
        <taxon>Bacteria</taxon>
        <taxon>Bacillati</taxon>
        <taxon>Actinomycetota</taxon>
        <taxon>Actinomycetes</taxon>
        <taxon>Micromonosporales</taxon>
        <taxon>Micromonosporaceae</taxon>
        <taxon>Dactylosporangium</taxon>
    </lineage>
</organism>
<comment type="caution">
    <text evidence="1">The sequence shown here is derived from an EMBL/GenBank/DDBJ whole genome shotgun (WGS) entry which is preliminary data.</text>
</comment>
<dbReference type="AlphaFoldDB" id="A0A917U2D2"/>
<reference evidence="1" key="1">
    <citation type="journal article" date="2014" name="Int. J. Syst. Evol. Microbiol.">
        <title>Complete genome sequence of Corynebacterium casei LMG S-19264T (=DSM 44701T), isolated from a smear-ripened cheese.</title>
        <authorList>
            <consortium name="US DOE Joint Genome Institute (JGI-PGF)"/>
            <person name="Walter F."/>
            <person name="Albersmeier A."/>
            <person name="Kalinowski J."/>
            <person name="Ruckert C."/>
        </authorList>
    </citation>
    <scope>NUCLEOTIDE SEQUENCE</scope>
    <source>
        <strain evidence="1">JCM 19831</strain>
    </source>
</reference>
<proteinExistence type="predicted"/>